<keyword evidence="7" id="KW-1185">Reference proteome</keyword>
<proteinExistence type="predicted"/>
<sequence length="328" mass="36589">MRCNQQRQYRVQVPGLSFSRVHRIFNDFLFNWECDMKSHLLKSLIAKVAISTVVAMSAGTGTSVAAEPIKMAVTNWADVLAVANVAKYVLETKLQQPVEFVQADIGIQYQGVARGDLDIMVGGWLPVTHAAYYARYKNDMDDVGIIYTGGKNGWAVPAYIPESELSSISDLNKPDVKARLNGTIDGIEPGGGLMQASEKTIKGYDLNGYNLQSSSEAGMLAGVSRAYQSKQWVVATVWSPHWLFQKWQMRYLKDPKGTLGSEEQVHAFASKQFASRYPRADVFFKHFKLTLADVESIEYEGNAKNDYASAAKKFVDAHPDKLKDWLQQ</sequence>
<evidence type="ECO:0000256" key="3">
    <source>
        <dbReference type="ARBA" id="ARBA00022475"/>
    </source>
</evidence>
<dbReference type="InterPro" id="IPR007210">
    <property type="entry name" value="ABC_Gly_betaine_transp_sub-bd"/>
</dbReference>
<dbReference type="GO" id="GO:0031460">
    <property type="term" value="P:glycine betaine transport"/>
    <property type="evidence" value="ECO:0007669"/>
    <property type="project" value="TreeGrafter"/>
</dbReference>
<evidence type="ECO:0000313" key="6">
    <source>
        <dbReference type="EMBL" id="MBB5424207.1"/>
    </source>
</evidence>
<dbReference type="Gene3D" id="3.40.190.100">
    <property type="entry name" value="Glycine betaine-binding periplasmic protein, domain 2"/>
    <property type="match status" value="1"/>
</dbReference>
<dbReference type="CDD" id="cd13639">
    <property type="entry name" value="PBP2_OpuAC_like"/>
    <property type="match status" value="1"/>
</dbReference>
<dbReference type="PANTHER" id="PTHR47737">
    <property type="entry name" value="GLYCINE BETAINE/PROLINE BETAINE TRANSPORT SYSTEM PERMEASE PROTEIN PROW"/>
    <property type="match status" value="1"/>
</dbReference>
<dbReference type="GO" id="GO:0005275">
    <property type="term" value="F:amine transmembrane transporter activity"/>
    <property type="evidence" value="ECO:0007669"/>
    <property type="project" value="TreeGrafter"/>
</dbReference>
<evidence type="ECO:0000256" key="1">
    <source>
        <dbReference type="ARBA" id="ARBA00004236"/>
    </source>
</evidence>
<keyword evidence="4" id="KW-0472">Membrane</keyword>
<dbReference type="AlphaFoldDB" id="A0A7W8Q5L0"/>
<comment type="caution">
    <text evidence="6">The sequence shown here is derived from an EMBL/GenBank/DDBJ whole genome shotgun (WGS) entry which is preliminary data.</text>
</comment>
<organism evidence="6 7">
    <name type="scientific">Paraburkholderia atlantica</name>
    <dbReference type="NCBI Taxonomy" id="2654982"/>
    <lineage>
        <taxon>Bacteria</taxon>
        <taxon>Pseudomonadati</taxon>
        <taxon>Pseudomonadota</taxon>
        <taxon>Betaproteobacteria</taxon>
        <taxon>Burkholderiales</taxon>
        <taxon>Burkholderiaceae</taxon>
        <taxon>Paraburkholderia</taxon>
    </lineage>
</organism>
<comment type="subcellular location">
    <subcellularLocation>
        <location evidence="1">Cell membrane</location>
    </subcellularLocation>
</comment>
<keyword evidence="3" id="KW-1003">Cell membrane</keyword>
<dbReference type="SUPFAM" id="SSF53850">
    <property type="entry name" value="Periplasmic binding protein-like II"/>
    <property type="match status" value="1"/>
</dbReference>
<evidence type="ECO:0000256" key="4">
    <source>
        <dbReference type="ARBA" id="ARBA00023136"/>
    </source>
</evidence>
<dbReference type="PANTHER" id="PTHR47737:SF1">
    <property type="entry name" value="GLYCINE BETAINE_PROLINE BETAINE TRANSPORT SYSTEM PERMEASE PROTEIN PROW"/>
    <property type="match status" value="1"/>
</dbReference>
<accession>A0A7W8Q5L0</accession>
<reference evidence="6 7" key="1">
    <citation type="submission" date="2020-08" db="EMBL/GenBank/DDBJ databases">
        <title>Genomic Encyclopedia of Type Strains, Phase IV (KMG-V): Genome sequencing to study the core and pangenomes of soil and plant-associated prokaryotes.</title>
        <authorList>
            <person name="Whitman W."/>
        </authorList>
    </citation>
    <scope>NUCLEOTIDE SEQUENCE [LARGE SCALE GENOMIC DNA]</scope>
    <source>
        <strain evidence="6 7">JPY158</strain>
    </source>
</reference>
<gene>
    <name evidence="6" type="ORF">HDG40_002352</name>
</gene>
<feature type="domain" description="ABC-type glycine betaine transport system substrate-binding" evidence="5">
    <location>
        <begin position="68"/>
        <end position="316"/>
    </location>
</feature>
<dbReference type="Pfam" id="PF04069">
    <property type="entry name" value="OpuAC"/>
    <property type="match status" value="1"/>
</dbReference>
<name>A0A7W8Q5L0_PARAM</name>
<protein>
    <submittedName>
        <fullName evidence="6">Glycine betaine/proline transport system substrate-binding protein</fullName>
    </submittedName>
</protein>
<dbReference type="GO" id="GO:0015871">
    <property type="term" value="P:choline transport"/>
    <property type="evidence" value="ECO:0007669"/>
    <property type="project" value="TreeGrafter"/>
</dbReference>
<dbReference type="GO" id="GO:0043190">
    <property type="term" value="C:ATP-binding cassette (ABC) transporter complex"/>
    <property type="evidence" value="ECO:0007669"/>
    <property type="project" value="InterPro"/>
</dbReference>
<dbReference type="GO" id="GO:0015226">
    <property type="term" value="F:carnitine transmembrane transporter activity"/>
    <property type="evidence" value="ECO:0007669"/>
    <property type="project" value="TreeGrafter"/>
</dbReference>
<dbReference type="Gene3D" id="3.40.190.10">
    <property type="entry name" value="Periplasmic binding protein-like II"/>
    <property type="match status" value="1"/>
</dbReference>
<evidence type="ECO:0000259" key="5">
    <source>
        <dbReference type="Pfam" id="PF04069"/>
    </source>
</evidence>
<evidence type="ECO:0000256" key="2">
    <source>
        <dbReference type="ARBA" id="ARBA00022448"/>
    </source>
</evidence>
<dbReference type="Proteomes" id="UP000592780">
    <property type="component" value="Unassembled WGS sequence"/>
</dbReference>
<evidence type="ECO:0000313" key="7">
    <source>
        <dbReference type="Proteomes" id="UP000592780"/>
    </source>
</evidence>
<keyword evidence="2" id="KW-0813">Transport</keyword>
<dbReference type="EMBL" id="JACHDD010000004">
    <property type="protein sequence ID" value="MBB5424207.1"/>
    <property type="molecule type" value="Genomic_DNA"/>
</dbReference>